<keyword evidence="9" id="KW-0472">Membrane</keyword>
<dbReference type="InterPro" id="IPR004074">
    <property type="entry name" value="IL-1_rcpt_I/II-typ"/>
</dbReference>
<reference evidence="13" key="1">
    <citation type="submission" date="2023-07" db="EMBL/GenBank/DDBJ databases">
        <title>Chromosome-level Genome Assembly of Striped Snakehead (Channa striata).</title>
        <authorList>
            <person name="Liu H."/>
        </authorList>
    </citation>
    <scope>NUCLEOTIDE SEQUENCE</scope>
    <source>
        <strain evidence="13">Gz</strain>
        <tissue evidence="13">Muscle</tissue>
    </source>
</reference>
<keyword evidence="4" id="KW-0378">Hydrolase</keyword>
<dbReference type="AlphaFoldDB" id="A0AA88N901"/>
<dbReference type="PRINTS" id="PR01537">
    <property type="entry name" value="INTRLKN1R1F"/>
</dbReference>
<keyword evidence="7" id="KW-0325">Glycoprotein</keyword>
<dbReference type="SMART" id="SM00409">
    <property type="entry name" value="IG"/>
    <property type="match status" value="3"/>
</dbReference>
<sequence>MAKVHLVPLLFLLTSLADFCPKTRKEIFIQAGEMVVLCCPGHISDDDTEIVWTSYTHQEMNLTSDSSPAEQRQLGVLVLGRNLVILNASEKQQGNYMCSVRNNSSQFWFRLLVNTSLSQRISYNKTCYVQESCVLNCPDVYTPDGITPNITSEAIAWQKDGKSVSGSFFTISEDDRGVYTCTRRYQYHGQIYNMSFTVVLQVDPKKTVKTAVIISPRDKDTFEVDLGSVAVIDCKAILYGMFDDVFWLSDGSFVETSNNFSVFYNQTSEEHDGETKMTASLVFKEVSEEDLSRQYTCKLESEAQSPNFVNITLIKRARPSYISLALVLVIIVVGMIVTVVIYVKFKIGIFLFLRDTLGCHRSPSDGKSYDAFLLCYSSNADPGLNDQDRKWLESVLEGFYGYSLCLYDRDVLPGGAEAEVVLDCIEKSRAVVLVPTTPVSGPGSGLLSAIHETLVERQSRLVFIKTETTNVPTSGSLSEALLFFSQAGKCVTWKGMSSMTSSSCFFKELRYHLPAPSIASKMPLLPQTAQDVTSW</sequence>
<keyword evidence="9" id="KW-0812">Transmembrane</keyword>
<feature type="domain" description="Ig-like" evidence="12">
    <location>
        <begin position="204"/>
        <end position="312"/>
    </location>
</feature>
<feature type="signal peptide" evidence="10">
    <location>
        <begin position="1"/>
        <end position="17"/>
    </location>
</feature>
<protein>
    <submittedName>
        <fullName evidence="13">Uncharacterized protein</fullName>
    </submittedName>
</protein>
<feature type="domain" description="Ig-like" evidence="12">
    <location>
        <begin position="126"/>
        <end position="197"/>
    </location>
</feature>
<dbReference type="EMBL" id="JAUPFM010000004">
    <property type="protein sequence ID" value="KAK2853842.1"/>
    <property type="molecule type" value="Genomic_DNA"/>
</dbReference>
<dbReference type="Gene3D" id="2.60.40.10">
    <property type="entry name" value="Immunoglobulins"/>
    <property type="match status" value="3"/>
</dbReference>
<evidence type="ECO:0000256" key="2">
    <source>
        <dbReference type="ARBA" id="ARBA00022729"/>
    </source>
</evidence>
<keyword evidence="8" id="KW-0393">Immunoglobulin domain</keyword>
<dbReference type="Proteomes" id="UP001187415">
    <property type="component" value="Unassembled WGS sequence"/>
</dbReference>
<dbReference type="InterPro" id="IPR036179">
    <property type="entry name" value="Ig-like_dom_sf"/>
</dbReference>
<feature type="transmembrane region" description="Helical" evidence="9">
    <location>
        <begin position="321"/>
        <end position="343"/>
    </location>
</feature>
<evidence type="ECO:0000256" key="4">
    <source>
        <dbReference type="ARBA" id="ARBA00022801"/>
    </source>
</evidence>
<dbReference type="InterPro" id="IPR013783">
    <property type="entry name" value="Ig-like_fold"/>
</dbReference>
<keyword evidence="2 10" id="KW-0732">Signal</keyword>
<dbReference type="PROSITE" id="PS50104">
    <property type="entry name" value="TIR"/>
    <property type="match status" value="1"/>
</dbReference>
<dbReference type="InterPro" id="IPR015621">
    <property type="entry name" value="IL-1_rcpt_fam"/>
</dbReference>
<dbReference type="SUPFAM" id="SSF52200">
    <property type="entry name" value="Toll/Interleukin receptor TIR domain"/>
    <property type="match status" value="1"/>
</dbReference>
<dbReference type="SMART" id="SM00255">
    <property type="entry name" value="TIR"/>
    <property type="match status" value="1"/>
</dbReference>
<feature type="chain" id="PRO_5041689983" evidence="10">
    <location>
        <begin position="18"/>
        <end position="535"/>
    </location>
</feature>
<evidence type="ECO:0000256" key="10">
    <source>
        <dbReference type="SAM" id="SignalP"/>
    </source>
</evidence>
<dbReference type="InterPro" id="IPR000157">
    <property type="entry name" value="TIR_dom"/>
</dbReference>
<dbReference type="InterPro" id="IPR007110">
    <property type="entry name" value="Ig-like_dom"/>
</dbReference>
<dbReference type="PANTHER" id="PTHR11890">
    <property type="entry name" value="INTERLEUKIN-1 RECEPTOR FAMILY MEMBER"/>
    <property type="match status" value="1"/>
</dbReference>
<gene>
    <name evidence="13" type="ORF">Q5P01_006503</name>
</gene>
<dbReference type="GO" id="GO:0016787">
    <property type="term" value="F:hydrolase activity"/>
    <property type="evidence" value="ECO:0007669"/>
    <property type="project" value="UniProtKB-KW"/>
</dbReference>
<dbReference type="PANTHER" id="PTHR11890:SF6">
    <property type="entry name" value="INTERLEUKIN-18 RECEPTOR 1"/>
    <property type="match status" value="1"/>
</dbReference>
<dbReference type="PRINTS" id="PR01536">
    <property type="entry name" value="INTRLKN1R12F"/>
</dbReference>
<dbReference type="InterPro" id="IPR003599">
    <property type="entry name" value="Ig_sub"/>
</dbReference>
<comment type="similarity">
    <text evidence="1">Belongs to the interleukin-1 receptor family.</text>
</comment>
<comment type="caution">
    <text evidence="13">The sequence shown here is derived from an EMBL/GenBank/DDBJ whole genome shotgun (WGS) entry which is preliminary data.</text>
</comment>
<dbReference type="InterPro" id="IPR035897">
    <property type="entry name" value="Toll_tir_struct_dom_sf"/>
</dbReference>
<name>A0AA88N901_CHASR</name>
<keyword evidence="14" id="KW-1185">Reference proteome</keyword>
<evidence type="ECO:0000313" key="14">
    <source>
        <dbReference type="Proteomes" id="UP001187415"/>
    </source>
</evidence>
<evidence type="ECO:0000256" key="9">
    <source>
        <dbReference type="SAM" id="Phobius"/>
    </source>
</evidence>
<dbReference type="SUPFAM" id="SSF48726">
    <property type="entry name" value="Immunoglobulin"/>
    <property type="match status" value="2"/>
</dbReference>
<keyword evidence="5" id="KW-0520">NAD</keyword>
<dbReference type="Gene3D" id="3.40.50.10140">
    <property type="entry name" value="Toll/interleukin-1 receptor homology (TIR) domain"/>
    <property type="match status" value="1"/>
</dbReference>
<proteinExistence type="inferred from homology"/>
<evidence type="ECO:0000256" key="5">
    <source>
        <dbReference type="ARBA" id="ARBA00023027"/>
    </source>
</evidence>
<feature type="domain" description="TIR" evidence="11">
    <location>
        <begin position="367"/>
        <end position="513"/>
    </location>
</feature>
<evidence type="ECO:0000256" key="3">
    <source>
        <dbReference type="ARBA" id="ARBA00022737"/>
    </source>
</evidence>
<evidence type="ECO:0000256" key="1">
    <source>
        <dbReference type="ARBA" id="ARBA00009752"/>
    </source>
</evidence>
<keyword evidence="6" id="KW-1015">Disulfide bond</keyword>
<evidence type="ECO:0000256" key="6">
    <source>
        <dbReference type="ARBA" id="ARBA00023157"/>
    </source>
</evidence>
<dbReference type="GO" id="GO:0004908">
    <property type="term" value="F:interleukin-1 receptor activity"/>
    <property type="evidence" value="ECO:0007669"/>
    <property type="project" value="InterPro"/>
</dbReference>
<keyword evidence="3" id="KW-0677">Repeat</keyword>
<feature type="domain" description="Ig-like" evidence="12">
    <location>
        <begin position="8"/>
        <end position="105"/>
    </location>
</feature>
<accession>A0AA88N901</accession>
<evidence type="ECO:0000313" key="13">
    <source>
        <dbReference type="EMBL" id="KAK2853842.1"/>
    </source>
</evidence>
<dbReference type="PROSITE" id="PS50835">
    <property type="entry name" value="IG_LIKE"/>
    <property type="match status" value="3"/>
</dbReference>
<evidence type="ECO:0000256" key="7">
    <source>
        <dbReference type="ARBA" id="ARBA00023180"/>
    </source>
</evidence>
<evidence type="ECO:0000256" key="8">
    <source>
        <dbReference type="ARBA" id="ARBA00023319"/>
    </source>
</evidence>
<keyword evidence="9" id="KW-1133">Transmembrane helix</keyword>
<evidence type="ECO:0000259" key="11">
    <source>
        <dbReference type="PROSITE" id="PS50104"/>
    </source>
</evidence>
<dbReference type="Pfam" id="PF01582">
    <property type="entry name" value="TIR"/>
    <property type="match status" value="1"/>
</dbReference>
<organism evidence="13 14">
    <name type="scientific">Channa striata</name>
    <name type="common">Snakehead murrel</name>
    <name type="synonym">Ophicephalus striatus</name>
    <dbReference type="NCBI Taxonomy" id="64152"/>
    <lineage>
        <taxon>Eukaryota</taxon>
        <taxon>Metazoa</taxon>
        <taxon>Chordata</taxon>
        <taxon>Craniata</taxon>
        <taxon>Vertebrata</taxon>
        <taxon>Euteleostomi</taxon>
        <taxon>Actinopterygii</taxon>
        <taxon>Neopterygii</taxon>
        <taxon>Teleostei</taxon>
        <taxon>Neoteleostei</taxon>
        <taxon>Acanthomorphata</taxon>
        <taxon>Anabantaria</taxon>
        <taxon>Anabantiformes</taxon>
        <taxon>Channoidei</taxon>
        <taxon>Channidae</taxon>
        <taxon>Channa</taxon>
    </lineage>
</organism>
<evidence type="ECO:0000259" key="12">
    <source>
        <dbReference type="PROSITE" id="PS50835"/>
    </source>
</evidence>